<dbReference type="Gene3D" id="3.40.50.1820">
    <property type="entry name" value="alpha/beta hydrolase"/>
    <property type="match status" value="1"/>
</dbReference>
<dbReference type="PANTHER" id="PTHR43798:SF28">
    <property type="entry name" value="AB HYDROLASE-1 DOMAIN-CONTAINING PROTEIN"/>
    <property type="match status" value="1"/>
</dbReference>
<dbReference type="RefSeq" id="WP_210325610.1">
    <property type="nucleotide sequence ID" value="NZ_JACHBG010000007.1"/>
</dbReference>
<proteinExistence type="predicted"/>
<name>A0A7X0IUX4_9HYPH</name>
<dbReference type="EMBL" id="JACHBG010000007">
    <property type="protein sequence ID" value="MBB6486151.1"/>
    <property type="molecule type" value="Genomic_DNA"/>
</dbReference>
<evidence type="ECO:0000313" key="3">
    <source>
        <dbReference type="Proteomes" id="UP000565576"/>
    </source>
</evidence>
<evidence type="ECO:0000259" key="1">
    <source>
        <dbReference type="Pfam" id="PF00561"/>
    </source>
</evidence>
<organism evidence="2 3">
    <name type="scientific">Rhizobium lusitanum</name>
    <dbReference type="NCBI Taxonomy" id="293958"/>
    <lineage>
        <taxon>Bacteria</taxon>
        <taxon>Pseudomonadati</taxon>
        <taxon>Pseudomonadota</taxon>
        <taxon>Alphaproteobacteria</taxon>
        <taxon>Hyphomicrobiales</taxon>
        <taxon>Rhizobiaceae</taxon>
        <taxon>Rhizobium/Agrobacterium group</taxon>
        <taxon>Rhizobium</taxon>
    </lineage>
</organism>
<gene>
    <name evidence="2" type="ORF">GGD46_003446</name>
</gene>
<dbReference type="GO" id="GO:0016020">
    <property type="term" value="C:membrane"/>
    <property type="evidence" value="ECO:0007669"/>
    <property type="project" value="TreeGrafter"/>
</dbReference>
<dbReference type="PANTHER" id="PTHR43798">
    <property type="entry name" value="MONOACYLGLYCEROL LIPASE"/>
    <property type="match status" value="1"/>
</dbReference>
<sequence>MPLAALEPSSLRLRALICALFIPVFAMRSFAIQSSTARLRYLQFDGGSTPLLMIHGLGCASSFEYPHVALAPTLRGRRLILLDLLGFGYSDRPDDFSYRIHDHALQVFSFIEAQNFERIDIYGHSMGGSVAIETADLLGSKVKHLVLSEANLDNGGGTFSRAIAAFKEADYVNSGHDAYLTEAERAGNREWAAMMRASSALAVHRSATSLVEGSSPDWRSRFLKHPSRKTFIFGERSLPDADVPFLSSSGISVRIVAAAGHSMATENPEGLAKAIAEATAGA</sequence>
<protein>
    <submittedName>
        <fullName evidence="2">Pimeloyl-ACP methyl ester carboxylesterase</fullName>
    </submittedName>
</protein>
<accession>A0A7X0IUX4</accession>
<dbReference type="SUPFAM" id="SSF53474">
    <property type="entry name" value="alpha/beta-Hydrolases"/>
    <property type="match status" value="1"/>
</dbReference>
<dbReference type="PRINTS" id="PR00111">
    <property type="entry name" value="ABHYDROLASE"/>
</dbReference>
<feature type="domain" description="AB hydrolase-1" evidence="1">
    <location>
        <begin position="50"/>
        <end position="154"/>
    </location>
</feature>
<dbReference type="InterPro" id="IPR000073">
    <property type="entry name" value="AB_hydrolase_1"/>
</dbReference>
<dbReference type="InterPro" id="IPR050266">
    <property type="entry name" value="AB_hydrolase_sf"/>
</dbReference>
<reference evidence="2 3" key="1">
    <citation type="submission" date="2020-08" db="EMBL/GenBank/DDBJ databases">
        <title>Genomic Encyclopedia of Type Strains, Phase IV (KMG-V): Genome sequencing to study the core and pangenomes of soil and plant-associated prokaryotes.</title>
        <authorList>
            <person name="Whitman W."/>
        </authorList>
    </citation>
    <scope>NUCLEOTIDE SEQUENCE [LARGE SCALE GENOMIC DNA]</scope>
    <source>
        <strain evidence="2 3">SEMIA 4060</strain>
    </source>
</reference>
<evidence type="ECO:0000313" key="2">
    <source>
        <dbReference type="EMBL" id="MBB6486151.1"/>
    </source>
</evidence>
<dbReference type="Proteomes" id="UP000565576">
    <property type="component" value="Unassembled WGS sequence"/>
</dbReference>
<dbReference type="Pfam" id="PF00561">
    <property type="entry name" value="Abhydrolase_1"/>
    <property type="match status" value="1"/>
</dbReference>
<dbReference type="AlphaFoldDB" id="A0A7X0IUX4"/>
<comment type="caution">
    <text evidence="2">The sequence shown here is derived from an EMBL/GenBank/DDBJ whole genome shotgun (WGS) entry which is preliminary data.</text>
</comment>
<dbReference type="InterPro" id="IPR029058">
    <property type="entry name" value="AB_hydrolase_fold"/>
</dbReference>